<dbReference type="OrthoDB" id="3659543at2759"/>
<protein>
    <recommendedName>
        <fullName evidence="2">Deoxyribonuclease NucA/NucB domain-containing protein</fullName>
    </recommendedName>
</protein>
<dbReference type="AlphaFoldDB" id="A0A8H4MZ01"/>
<dbReference type="InterPro" id="IPR029476">
    <property type="entry name" value="DNase_NucA_NucB"/>
</dbReference>
<sequence length="189" mass="20973">MLVGTSDAAYPELNGPDGSQRSCDDFPWAATQQGGAGASLRCVSLDDNSDQGDQFGDFRESLKNGQQFDITIINFQNSPFCLDTTSCENDGYQFILQQDGFFYYAPSASQQFSPSQQQSQQQLPQGMQKVQARDEPHGADAIDKSYFFRRYIDQNGVEHLHLPAKRDESLVGRNVITKDGEVAIIDEIA</sequence>
<gene>
    <name evidence="3" type="ORF">GTA08_BOTSDO07869</name>
</gene>
<evidence type="ECO:0000259" key="2">
    <source>
        <dbReference type="Pfam" id="PF14040"/>
    </source>
</evidence>
<evidence type="ECO:0000313" key="4">
    <source>
        <dbReference type="Proteomes" id="UP000572817"/>
    </source>
</evidence>
<dbReference type="Proteomes" id="UP000572817">
    <property type="component" value="Unassembled WGS sequence"/>
</dbReference>
<feature type="region of interest" description="Disordered" evidence="1">
    <location>
        <begin position="1"/>
        <end position="22"/>
    </location>
</feature>
<evidence type="ECO:0000313" key="3">
    <source>
        <dbReference type="EMBL" id="KAF4304419.1"/>
    </source>
</evidence>
<feature type="domain" description="Deoxyribonuclease NucA/NucB" evidence="2">
    <location>
        <begin position="14"/>
        <end position="71"/>
    </location>
</feature>
<organism evidence="3 4">
    <name type="scientific">Botryosphaeria dothidea</name>
    <dbReference type="NCBI Taxonomy" id="55169"/>
    <lineage>
        <taxon>Eukaryota</taxon>
        <taxon>Fungi</taxon>
        <taxon>Dikarya</taxon>
        <taxon>Ascomycota</taxon>
        <taxon>Pezizomycotina</taxon>
        <taxon>Dothideomycetes</taxon>
        <taxon>Dothideomycetes incertae sedis</taxon>
        <taxon>Botryosphaeriales</taxon>
        <taxon>Botryosphaeriaceae</taxon>
        <taxon>Botryosphaeria</taxon>
    </lineage>
</organism>
<proteinExistence type="predicted"/>
<accession>A0A8H4MZ01</accession>
<name>A0A8H4MZ01_9PEZI</name>
<comment type="caution">
    <text evidence="3">The sequence shown here is derived from an EMBL/GenBank/DDBJ whole genome shotgun (WGS) entry which is preliminary data.</text>
</comment>
<dbReference type="EMBL" id="WWBZ02000051">
    <property type="protein sequence ID" value="KAF4304419.1"/>
    <property type="molecule type" value="Genomic_DNA"/>
</dbReference>
<reference evidence="3" key="1">
    <citation type="submission" date="2020-04" db="EMBL/GenBank/DDBJ databases">
        <title>Genome Assembly and Annotation of Botryosphaeria dothidea sdau 11-99, a Latent Pathogen of Apple Fruit Ring Rot in China.</title>
        <authorList>
            <person name="Yu C."/>
            <person name="Diao Y."/>
            <person name="Lu Q."/>
            <person name="Zhao J."/>
            <person name="Cui S."/>
            <person name="Peng C."/>
            <person name="He B."/>
            <person name="Liu H."/>
        </authorList>
    </citation>
    <scope>NUCLEOTIDE SEQUENCE [LARGE SCALE GENOMIC DNA]</scope>
    <source>
        <strain evidence="3">Sdau11-99</strain>
    </source>
</reference>
<keyword evidence="4" id="KW-1185">Reference proteome</keyword>
<dbReference type="Pfam" id="PF14040">
    <property type="entry name" value="DNase_NucA_NucB"/>
    <property type="match status" value="1"/>
</dbReference>
<evidence type="ECO:0000256" key="1">
    <source>
        <dbReference type="SAM" id="MobiDB-lite"/>
    </source>
</evidence>